<sequence>MNETREERQRKLDKRIADLRARADAKEAEAKRLRGSVNDDPAFWTQPAYGNAAGRSFARHRDRERNRIIKAGAIAAEARELRERADTLEARGAVMAGDAAAAREAKAAAIAVIVGQVVHTAHYGPRKVLKVNKKTVLVEGSFGPLKIEKQFIVA</sequence>
<dbReference type="RefSeq" id="WP_006471890.1">
    <property type="nucleotide sequence ID" value="NZ_AOGE01000035.1"/>
</dbReference>
<dbReference type="Proteomes" id="UP000011971">
    <property type="component" value="Unassembled WGS sequence"/>
</dbReference>
<dbReference type="AlphaFoldDB" id="M5JN67"/>
<protein>
    <submittedName>
        <fullName evidence="2">Uncharacterized protein</fullName>
    </submittedName>
</protein>
<reference evidence="2 3" key="1">
    <citation type="journal article" date="2013" name="Gut Pathog.">
        <title>Draft genome of Ochrobactrum intermedium strain M86 isolated from non-ulcer dyspeptic individual from India.</title>
        <authorList>
            <person name="Kulkarni G."/>
            <person name="Dhotre D."/>
            <person name="Dharne M."/>
            <person name="Shetty S."/>
            <person name="Chowdhury S."/>
            <person name="Misra V."/>
            <person name="Misra S."/>
            <person name="Patole M."/>
            <person name="Shouche Y."/>
        </authorList>
    </citation>
    <scope>NUCLEOTIDE SEQUENCE [LARGE SCALE GENOMIC DNA]</scope>
    <source>
        <strain evidence="2 3">M86</strain>
    </source>
</reference>
<evidence type="ECO:0000313" key="3">
    <source>
        <dbReference type="Proteomes" id="UP000011971"/>
    </source>
</evidence>
<feature type="coiled-coil region" evidence="1">
    <location>
        <begin position="2"/>
        <end position="36"/>
    </location>
</feature>
<evidence type="ECO:0000256" key="1">
    <source>
        <dbReference type="SAM" id="Coils"/>
    </source>
</evidence>
<dbReference type="EMBL" id="AOGE01000035">
    <property type="protein sequence ID" value="ELT48560.1"/>
    <property type="molecule type" value="Genomic_DNA"/>
</dbReference>
<organism evidence="2 3">
    <name type="scientific">Brucella intermedia M86</name>
    <dbReference type="NCBI Taxonomy" id="1234597"/>
    <lineage>
        <taxon>Bacteria</taxon>
        <taxon>Pseudomonadati</taxon>
        <taxon>Pseudomonadota</taxon>
        <taxon>Alphaproteobacteria</taxon>
        <taxon>Hyphomicrobiales</taxon>
        <taxon>Brucellaceae</taxon>
        <taxon>Brucella/Ochrobactrum group</taxon>
        <taxon>Brucella</taxon>
    </lineage>
</organism>
<keyword evidence="1" id="KW-0175">Coiled coil</keyword>
<accession>M5JN67</accession>
<gene>
    <name evidence="2" type="ORF">D584_13969</name>
</gene>
<dbReference type="OrthoDB" id="9984768at2"/>
<comment type="caution">
    <text evidence="2">The sequence shown here is derived from an EMBL/GenBank/DDBJ whole genome shotgun (WGS) entry which is preliminary data.</text>
</comment>
<name>M5JN67_9HYPH</name>
<proteinExistence type="predicted"/>
<evidence type="ECO:0000313" key="2">
    <source>
        <dbReference type="EMBL" id="ELT48560.1"/>
    </source>
</evidence>